<dbReference type="RefSeq" id="WP_072976299.1">
    <property type="nucleotide sequence ID" value="NZ_FQTY01000011.1"/>
</dbReference>
<dbReference type="SUPFAM" id="SSF159713">
    <property type="entry name" value="Dhaf3308-like"/>
    <property type="match status" value="1"/>
</dbReference>
<evidence type="ECO:0000313" key="2">
    <source>
        <dbReference type="EMBL" id="SHE92312.1"/>
    </source>
</evidence>
<protein>
    <submittedName>
        <fullName evidence="2">Putative heavy-metal chelation</fullName>
    </submittedName>
</protein>
<evidence type="ECO:0000259" key="1">
    <source>
        <dbReference type="Pfam" id="PF04016"/>
    </source>
</evidence>
<gene>
    <name evidence="2" type="ORF">SAMN02745784_02233</name>
</gene>
<sequence length="265" mass="29542">MNLKNIESLRKAILKEEYGAEIQDSYITGASYIYQTTQFPNTSIKYKNYYVLYRINSYFGACSYEKEQLDLDLANENSGKFVKDVIKIDNLPIRIATMDAFLGSKFLHKENCNEKITIPSGTPLEKANARDELIARLANVKEGEKVALIGVVDPLVKSIKKNGAICLPCDFNLDKTSYGDIVESDMEVVLKDADKIICTAMTLSNNTFDRILEVARERGLPLTVYAQTGSAVVAQFIGKGVTSLLAEPFPFTQFSSGATEVFLYY</sequence>
<dbReference type="Gene3D" id="3.40.50.11590">
    <property type="match status" value="1"/>
</dbReference>
<dbReference type="GeneID" id="90995404"/>
<evidence type="ECO:0000313" key="3">
    <source>
        <dbReference type="Proteomes" id="UP000184114"/>
    </source>
</evidence>
<dbReference type="InterPro" id="IPR007161">
    <property type="entry name" value="DUF364"/>
</dbReference>
<proteinExistence type="predicted"/>
<dbReference type="Proteomes" id="UP000184114">
    <property type="component" value="Unassembled WGS sequence"/>
</dbReference>
<dbReference type="Pfam" id="PF04016">
    <property type="entry name" value="DUF364"/>
    <property type="match status" value="1"/>
</dbReference>
<name>A0A1M4XGM1_9FIRM</name>
<reference evidence="3" key="1">
    <citation type="submission" date="2016-11" db="EMBL/GenBank/DDBJ databases">
        <authorList>
            <person name="Varghese N."/>
            <person name="Submissions S."/>
        </authorList>
    </citation>
    <scope>NUCLEOTIDE SEQUENCE [LARGE SCALE GENOMIC DNA]</scope>
    <source>
        <strain evidence="3">DSM 18095</strain>
    </source>
</reference>
<dbReference type="AlphaFoldDB" id="A0A1M4XGM1"/>
<organism evidence="2 3">
    <name type="scientific">Tissierella praeacuta DSM 18095</name>
    <dbReference type="NCBI Taxonomy" id="1123404"/>
    <lineage>
        <taxon>Bacteria</taxon>
        <taxon>Bacillati</taxon>
        <taxon>Bacillota</taxon>
        <taxon>Tissierellia</taxon>
        <taxon>Tissierellales</taxon>
        <taxon>Tissierellaceae</taxon>
        <taxon>Tissierella</taxon>
    </lineage>
</organism>
<feature type="domain" description="Putative heavy-metal chelation" evidence="1">
    <location>
        <begin position="138"/>
        <end position="217"/>
    </location>
</feature>
<accession>A0A1M4XGM1</accession>
<keyword evidence="3" id="KW-1185">Reference proteome</keyword>
<dbReference type="EMBL" id="FQTY01000011">
    <property type="protein sequence ID" value="SHE92312.1"/>
    <property type="molecule type" value="Genomic_DNA"/>
</dbReference>
<dbReference type="STRING" id="1123404.SAMN02745784_02233"/>